<dbReference type="Pfam" id="PF16778">
    <property type="entry name" value="Phage_tail_APC"/>
    <property type="match status" value="1"/>
</dbReference>
<dbReference type="EMBL" id="JACHGO010000005">
    <property type="protein sequence ID" value="MBB5143953.1"/>
    <property type="molecule type" value="Genomic_DNA"/>
</dbReference>
<evidence type="ECO:0000313" key="4">
    <source>
        <dbReference type="Proteomes" id="UP000539075"/>
    </source>
</evidence>
<sequence>MWVIQRGNKVINVDSDDNLNSHIATGWEIVSDVAIEAAGMRGYENIISPANTVVNADGSLTFTPPAPPSETELYESLRLEAERLLAATDQYGMDDYPDNERRAAYRAYRAELRALNRQEGAPWDGGGPATPWPTKPEV</sequence>
<gene>
    <name evidence="3" type="ORF">HNQ38_002053</name>
</gene>
<evidence type="ECO:0000256" key="1">
    <source>
        <dbReference type="SAM" id="MobiDB-lite"/>
    </source>
</evidence>
<feature type="region of interest" description="Disordered" evidence="1">
    <location>
        <begin position="116"/>
        <end position="138"/>
    </location>
</feature>
<name>A0A7W8C319_9BACT</name>
<dbReference type="Proteomes" id="UP000539075">
    <property type="component" value="Unassembled WGS sequence"/>
</dbReference>
<reference evidence="3 4" key="1">
    <citation type="submission" date="2020-08" db="EMBL/GenBank/DDBJ databases">
        <title>Genomic Encyclopedia of Type Strains, Phase IV (KMG-IV): sequencing the most valuable type-strain genomes for metagenomic binning, comparative biology and taxonomic classification.</title>
        <authorList>
            <person name="Goeker M."/>
        </authorList>
    </citation>
    <scope>NUCLEOTIDE SEQUENCE [LARGE SCALE GENOMIC DNA]</scope>
    <source>
        <strain evidence="3 4">DSM 11275</strain>
    </source>
</reference>
<dbReference type="AlphaFoldDB" id="A0A7W8C319"/>
<dbReference type="RefSeq" id="WP_183719946.1">
    <property type="nucleotide sequence ID" value="NZ_JACHGO010000005.1"/>
</dbReference>
<organism evidence="3 4">
    <name type="scientific">Desulfovibrio intestinalis</name>
    <dbReference type="NCBI Taxonomy" id="58621"/>
    <lineage>
        <taxon>Bacteria</taxon>
        <taxon>Pseudomonadati</taxon>
        <taxon>Thermodesulfobacteriota</taxon>
        <taxon>Desulfovibrionia</taxon>
        <taxon>Desulfovibrionales</taxon>
        <taxon>Desulfovibrionaceae</taxon>
        <taxon>Desulfovibrio</taxon>
    </lineage>
</organism>
<proteinExistence type="predicted"/>
<evidence type="ECO:0000259" key="2">
    <source>
        <dbReference type="Pfam" id="PF16778"/>
    </source>
</evidence>
<evidence type="ECO:0000313" key="3">
    <source>
        <dbReference type="EMBL" id="MBB5143953.1"/>
    </source>
</evidence>
<feature type="domain" description="Phage tail assembly chaperone-like" evidence="2">
    <location>
        <begin position="75"/>
        <end position="137"/>
    </location>
</feature>
<protein>
    <recommendedName>
        <fullName evidence="2">Phage tail assembly chaperone-like domain-containing protein</fullName>
    </recommendedName>
</protein>
<dbReference type="Gene3D" id="6.10.140.1310">
    <property type="match status" value="1"/>
</dbReference>
<accession>A0A7W8C319</accession>
<dbReference type="InterPro" id="IPR031893">
    <property type="entry name" value="Phage_tail_APC"/>
</dbReference>
<comment type="caution">
    <text evidence="3">The sequence shown here is derived from an EMBL/GenBank/DDBJ whole genome shotgun (WGS) entry which is preliminary data.</text>
</comment>
<keyword evidence="4" id="KW-1185">Reference proteome</keyword>